<dbReference type="RefSeq" id="WP_276311264.1">
    <property type="nucleotide sequence ID" value="NZ_AZSP01000037.1"/>
</dbReference>
<dbReference type="SUPFAM" id="SSF52518">
    <property type="entry name" value="Thiamin diphosphate-binding fold (THDP-binding)"/>
    <property type="match status" value="1"/>
</dbReference>
<evidence type="ECO:0000256" key="3">
    <source>
        <dbReference type="ARBA" id="ARBA00023052"/>
    </source>
</evidence>
<proteinExistence type="inferred from homology"/>
<evidence type="ECO:0000256" key="1">
    <source>
        <dbReference type="ARBA" id="ARBA00001964"/>
    </source>
</evidence>
<dbReference type="EMBL" id="AZSP01000037">
    <property type="protein sequence ID" value="PVE13223.1"/>
    <property type="molecule type" value="Genomic_DNA"/>
</dbReference>
<evidence type="ECO:0000313" key="7">
    <source>
        <dbReference type="Proteomes" id="UP000245992"/>
    </source>
</evidence>
<name>A0A2T7TDK3_9ACTN</name>
<dbReference type="Gene3D" id="3.40.50.970">
    <property type="match status" value="1"/>
</dbReference>
<keyword evidence="7" id="KW-1185">Reference proteome</keyword>
<gene>
    <name evidence="6" type="ORF">Y717_20990</name>
</gene>
<evidence type="ECO:0000259" key="5">
    <source>
        <dbReference type="Pfam" id="PF00456"/>
    </source>
</evidence>
<dbReference type="PANTHER" id="PTHR47514">
    <property type="entry name" value="TRANSKETOLASE N-TERMINAL SECTION-RELATED"/>
    <property type="match status" value="1"/>
</dbReference>
<dbReference type="Proteomes" id="UP000245992">
    <property type="component" value="Unassembled WGS sequence"/>
</dbReference>
<feature type="region of interest" description="Disordered" evidence="4">
    <location>
        <begin position="1"/>
        <end position="36"/>
    </location>
</feature>
<feature type="domain" description="Transketolase N-terminal" evidence="5">
    <location>
        <begin position="49"/>
        <end position="308"/>
    </location>
</feature>
<comment type="similarity">
    <text evidence="2">Belongs to the transketolase family.</text>
</comment>
<dbReference type="PANTHER" id="PTHR47514:SF1">
    <property type="entry name" value="TRANSKETOLASE N-TERMINAL SECTION-RELATED"/>
    <property type="match status" value="1"/>
</dbReference>
<evidence type="ECO:0000256" key="2">
    <source>
        <dbReference type="ARBA" id="ARBA00007131"/>
    </source>
</evidence>
<protein>
    <submittedName>
        <fullName evidence="6">Transketolase</fullName>
    </submittedName>
</protein>
<dbReference type="InterPro" id="IPR029061">
    <property type="entry name" value="THDP-binding"/>
</dbReference>
<dbReference type="AlphaFoldDB" id="A0A2T7TDK3"/>
<evidence type="ECO:0000256" key="4">
    <source>
        <dbReference type="SAM" id="MobiDB-lite"/>
    </source>
</evidence>
<comment type="caution">
    <text evidence="6">The sequence shown here is derived from an EMBL/GenBank/DDBJ whole genome shotgun (WGS) entry which is preliminary data.</text>
</comment>
<comment type="cofactor">
    <cofactor evidence="1">
        <name>thiamine diphosphate</name>
        <dbReference type="ChEBI" id="CHEBI:58937"/>
    </cofactor>
</comment>
<sequence length="353" mass="38016">MTPTTSRSAPAQSPNPQENLQENPQKPAPPDDAHTRAARTERIRTLQDSAYRIRRHALDMGEIQGQGYIGQALGVADILAVVYKDVLNYLPDNPEWPKRDRFLLSIGHYAIALYAALAEAGVLDTAELDTYGADGSRLPMSGMASYTPGMEISGGSLGHGLGIATGMALGLRHQGSRAHVYNLLSDGELDEGSTWEAALACAHHGLDNVTAIVDVNALQADGPTRGVLRTEPVTDKWAAFGWHTIRVDGNDIEALVSAFDELRAHRGSPAVLVCDTRIGRGVPLLETRERAHFMRVEPDEWQIARDELAQGHKARGRNPEPRGARAHAPAAPAGSTEAGRSPQSHPHRTGDDA</sequence>
<keyword evidence="3" id="KW-0786">Thiamine pyrophosphate</keyword>
<accession>A0A2T7TDK3</accession>
<dbReference type="GO" id="GO:0000287">
    <property type="term" value="F:magnesium ion binding"/>
    <property type="evidence" value="ECO:0007669"/>
    <property type="project" value="UniProtKB-ARBA"/>
</dbReference>
<reference evidence="6" key="1">
    <citation type="submission" date="2013-12" db="EMBL/GenBank/DDBJ databases">
        <title>Annotated genome of Streptomyces scopuliridis.</title>
        <authorList>
            <person name="Olson J.B."/>
        </authorList>
    </citation>
    <scope>NUCLEOTIDE SEQUENCE [LARGE SCALE GENOMIC DNA]</scope>
    <source>
        <strain evidence="6">RB72</strain>
    </source>
</reference>
<feature type="region of interest" description="Disordered" evidence="4">
    <location>
        <begin position="309"/>
        <end position="353"/>
    </location>
</feature>
<dbReference type="InterPro" id="IPR005474">
    <property type="entry name" value="Transketolase_N"/>
</dbReference>
<dbReference type="STRING" id="1440053.GCA_000718095_05427"/>
<dbReference type="Pfam" id="PF00456">
    <property type="entry name" value="Transketolase_N"/>
    <property type="match status" value="1"/>
</dbReference>
<dbReference type="CDD" id="cd02012">
    <property type="entry name" value="TPP_TK"/>
    <property type="match status" value="1"/>
</dbReference>
<evidence type="ECO:0000313" key="6">
    <source>
        <dbReference type="EMBL" id="PVE13223.1"/>
    </source>
</evidence>
<organism evidence="6 7">
    <name type="scientific">Streptomyces scopuliridis RB72</name>
    <dbReference type="NCBI Taxonomy" id="1440053"/>
    <lineage>
        <taxon>Bacteria</taxon>
        <taxon>Bacillati</taxon>
        <taxon>Actinomycetota</taxon>
        <taxon>Actinomycetes</taxon>
        <taxon>Kitasatosporales</taxon>
        <taxon>Streptomycetaceae</taxon>
        <taxon>Streptomyces</taxon>
    </lineage>
</organism>
<feature type="compositionally biased region" description="Polar residues" evidence="4">
    <location>
        <begin position="1"/>
        <end position="24"/>
    </location>
</feature>